<evidence type="ECO:0000256" key="8">
    <source>
        <dbReference type="ARBA" id="ARBA00023242"/>
    </source>
</evidence>
<evidence type="ECO:0000256" key="11">
    <source>
        <dbReference type="SAM" id="MobiDB-lite"/>
    </source>
</evidence>
<dbReference type="PANTHER" id="PTHR45843">
    <property type="entry name" value="PEPTIDYL-PROLYL CIS-TRANS ISOMERASE-LIKE 4"/>
    <property type="match status" value="1"/>
</dbReference>
<dbReference type="InterPro" id="IPR035979">
    <property type="entry name" value="RBD_domain_sf"/>
</dbReference>
<dbReference type="EMBL" id="KZ819305">
    <property type="protein sequence ID" value="PWN95346.1"/>
    <property type="molecule type" value="Genomic_DNA"/>
</dbReference>
<dbReference type="STRING" id="58919.A0A316Z1W1"/>
<dbReference type="GO" id="GO:0006457">
    <property type="term" value="P:protein folding"/>
    <property type="evidence" value="ECO:0007669"/>
    <property type="project" value="InterPro"/>
</dbReference>
<dbReference type="Pfam" id="PF00076">
    <property type="entry name" value="RRM_1"/>
    <property type="match status" value="1"/>
</dbReference>
<dbReference type="AlphaFoldDB" id="A0A316Z1W1"/>
<reference evidence="14 15" key="1">
    <citation type="journal article" date="2018" name="Mol. Biol. Evol.">
        <title>Broad Genomic Sampling Reveals a Smut Pathogenic Ancestry of the Fungal Clade Ustilaginomycotina.</title>
        <authorList>
            <person name="Kijpornyongpan T."/>
            <person name="Mondo S.J."/>
            <person name="Barry K."/>
            <person name="Sandor L."/>
            <person name="Lee J."/>
            <person name="Lipzen A."/>
            <person name="Pangilinan J."/>
            <person name="LaButti K."/>
            <person name="Hainaut M."/>
            <person name="Henrissat B."/>
            <person name="Grigoriev I.V."/>
            <person name="Spatafora J.W."/>
            <person name="Aime M.C."/>
        </authorList>
    </citation>
    <scope>NUCLEOTIDE SEQUENCE [LARGE SCALE GENOMIC DNA]</scope>
    <source>
        <strain evidence="14 15">MCA 4186</strain>
    </source>
</reference>
<dbReference type="InterPro" id="IPR000504">
    <property type="entry name" value="RRM_dom"/>
</dbReference>
<accession>A0A316Z1W1</accession>
<comment type="function">
    <text evidence="2 10">PPIases accelerate the folding of proteins. It catalyzes the cis-trans isomerization of proline imidic peptide bonds in oligopeptides.</text>
</comment>
<feature type="domain" description="PPIase cyclophilin-type" evidence="12">
    <location>
        <begin position="6"/>
        <end position="170"/>
    </location>
</feature>
<dbReference type="GO" id="GO:0005634">
    <property type="term" value="C:nucleus"/>
    <property type="evidence" value="ECO:0007669"/>
    <property type="project" value="UniProtKB-SubCell"/>
</dbReference>
<dbReference type="Gene3D" id="3.30.70.330">
    <property type="match status" value="1"/>
</dbReference>
<comment type="similarity">
    <text evidence="4 10">Belongs to the cyclophilin-type PPIase family. PPIL4 subfamily.</text>
</comment>
<dbReference type="EC" id="5.2.1.8" evidence="10"/>
<dbReference type="PROSITE" id="PS50102">
    <property type="entry name" value="RRM"/>
    <property type="match status" value="1"/>
</dbReference>
<dbReference type="InterPro" id="IPR029000">
    <property type="entry name" value="Cyclophilin-like_dom_sf"/>
</dbReference>
<evidence type="ECO:0000259" key="12">
    <source>
        <dbReference type="PROSITE" id="PS50072"/>
    </source>
</evidence>
<keyword evidence="15" id="KW-1185">Reference proteome</keyword>
<feature type="compositionally biased region" description="Basic and acidic residues" evidence="11">
    <location>
        <begin position="372"/>
        <end position="476"/>
    </location>
</feature>
<dbReference type="PRINTS" id="PR00153">
    <property type="entry name" value="CSAPPISMRASE"/>
</dbReference>
<feature type="domain" description="RRM" evidence="13">
    <location>
        <begin position="247"/>
        <end position="325"/>
    </location>
</feature>
<evidence type="ECO:0000256" key="3">
    <source>
        <dbReference type="ARBA" id="ARBA00004123"/>
    </source>
</evidence>
<evidence type="ECO:0000256" key="5">
    <source>
        <dbReference type="ARBA" id="ARBA00022884"/>
    </source>
</evidence>
<dbReference type="PANTHER" id="PTHR45843:SF1">
    <property type="entry name" value="PEPTIDYL-PROLYL CIS-TRANS ISOMERASE-LIKE 4"/>
    <property type="match status" value="1"/>
</dbReference>
<dbReference type="PROSITE" id="PS00170">
    <property type="entry name" value="CSA_PPIASE_1"/>
    <property type="match status" value="1"/>
</dbReference>
<dbReference type="RefSeq" id="XP_025595625.1">
    <property type="nucleotide sequence ID" value="XM_025744423.1"/>
</dbReference>
<evidence type="ECO:0000313" key="15">
    <source>
        <dbReference type="Proteomes" id="UP000245946"/>
    </source>
</evidence>
<sequence length="476" mass="53314">MSVLLETSLGDLVIDLDAALSPPAAENFLHLCRSKAYSNTLFHHLLPGFLVQAGLREPGNAARSATDSRSSWARVEGARGAAVFEPRRSEKPLRRGDVCLACTGPESRRVAGAQWFVVLGAADSLDGKHALIGSVVEGMEEGGTMEKIEKELCDGEGRPLRDIRIRHVEVLDDPVEPLAGLAIPSRTPSPTPSLLLSARPAATLSRSPTPLPDENDETKRKADATAAALTLEMVGDIAHADVRPPENILFVCKLNPVTRSEDLRLIFGRFGEIRSCEVIRDRKSGDSLQYAFIEFDEQSQAEQAYFKMQNVLVDDRRIWVDFSQSVGKLHASWLAGRGGGAGGRAGSASGGASARRDTYRAGRGNGAMVFDFDERAPPPPDRRDRERSGYERRERERSPRRDDRYERRDRDRGYERERERERDDGRRGGGSYARDRDERHPPPPRREYDRGDRDGERRREERSDYSRKDRDRDGRR</sequence>
<comment type="subcellular location">
    <subcellularLocation>
        <location evidence="3 10">Nucleus</location>
    </subcellularLocation>
</comment>
<dbReference type="InterPro" id="IPR035542">
    <property type="entry name" value="CRIP"/>
</dbReference>
<evidence type="ECO:0000313" key="14">
    <source>
        <dbReference type="EMBL" id="PWN95346.1"/>
    </source>
</evidence>
<dbReference type="GeneID" id="37271967"/>
<dbReference type="CDD" id="cd12235">
    <property type="entry name" value="RRM_PPIL4"/>
    <property type="match status" value="1"/>
</dbReference>
<evidence type="ECO:0000256" key="9">
    <source>
        <dbReference type="PROSITE-ProRule" id="PRU00176"/>
    </source>
</evidence>
<keyword evidence="6 10" id="KW-0697">Rotamase</keyword>
<evidence type="ECO:0000259" key="13">
    <source>
        <dbReference type="PROSITE" id="PS50102"/>
    </source>
</evidence>
<keyword evidence="7 10" id="KW-0413">Isomerase</keyword>
<keyword evidence="8 10" id="KW-0539">Nucleus</keyword>
<comment type="catalytic activity">
    <reaction evidence="1 10">
        <text>[protein]-peptidylproline (omega=180) = [protein]-peptidylproline (omega=0)</text>
        <dbReference type="Rhea" id="RHEA:16237"/>
        <dbReference type="Rhea" id="RHEA-COMP:10747"/>
        <dbReference type="Rhea" id="RHEA-COMP:10748"/>
        <dbReference type="ChEBI" id="CHEBI:83833"/>
        <dbReference type="ChEBI" id="CHEBI:83834"/>
        <dbReference type="EC" id="5.2.1.8"/>
    </reaction>
</comment>
<dbReference type="GO" id="GO:0003723">
    <property type="term" value="F:RNA binding"/>
    <property type="evidence" value="ECO:0007669"/>
    <property type="project" value="UniProtKB-UniRule"/>
</dbReference>
<name>A0A316Z1W1_9BASI</name>
<feature type="region of interest" description="Disordered" evidence="11">
    <location>
        <begin position="337"/>
        <end position="476"/>
    </location>
</feature>
<proteinExistence type="inferred from homology"/>
<dbReference type="InterPro" id="IPR020892">
    <property type="entry name" value="Cyclophilin-type_PPIase_CS"/>
</dbReference>
<protein>
    <recommendedName>
        <fullName evidence="10">Peptidyl-prolyl cis-trans isomerase</fullName>
        <shortName evidence="10">PPIase</shortName>
        <ecNumber evidence="10">5.2.1.8</ecNumber>
    </recommendedName>
</protein>
<dbReference type="OrthoDB" id="2083at2759"/>
<gene>
    <name evidence="14" type="ORF">FA09DRAFT_341267</name>
</gene>
<dbReference type="Proteomes" id="UP000245946">
    <property type="component" value="Unassembled WGS sequence"/>
</dbReference>
<dbReference type="SUPFAM" id="SSF54928">
    <property type="entry name" value="RNA-binding domain, RBD"/>
    <property type="match status" value="1"/>
</dbReference>
<evidence type="ECO:0000256" key="10">
    <source>
        <dbReference type="RuleBase" id="RU365081"/>
    </source>
</evidence>
<evidence type="ECO:0000256" key="6">
    <source>
        <dbReference type="ARBA" id="ARBA00023110"/>
    </source>
</evidence>
<dbReference type="Pfam" id="PF00160">
    <property type="entry name" value="Pro_isomerase"/>
    <property type="match status" value="1"/>
</dbReference>
<dbReference type="SMART" id="SM00360">
    <property type="entry name" value="RRM"/>
    <property type="match status" value="1"/>
</dbReference>
<dbReference type="GO" id="GO:0003755">
    <property type="term" value="F:peptidyl-prolyl cis-trans isomerase activity"/>
    <property type="evidence" value="ECO:0007669"/>
    <property type="project" value="UniProtKB-UniRule"/>
</dbReference>
<dbReference type="SUPFAM" id="SSF50891">
    <property type="entry name" value="Cyclophilin-like"/>
    <property type="match status" value="1"/>
</dbReference>
<dbReference type="InterPro" id="IPR002130">
    <property type="entry name" value="Cyclophilin-type_PPIase_dom"/>
</dbReference>
<feature type="compositionally biased region" description="Low complexity" evidence="11">
    <location>
        <begin position="184"/>
        <end position="208"/>
    </location>
</feature>
<evidence type="ECO:0000256" key="2">
    <source>
        <dbReference type="ARBA" id="ARBA00002388"/>
    </source>
</evidence>
<evidence type="ECO:0000256" key="7">
    <source>
        <dbReference type="ARBA" id="ARBA00023235"/>
    </source>
</evidence>
<evidence type="ECO:0000256" key="4">
    <source>
        <dbReference type="ARBA" id="ARBA00010739"/>
    </source>
</evidence>
<organism evidence="14 15">
    <name type="scientific">Tilletiopsis washingtonensis</name>
    <dbReference type="NCBI Taxonomy" id="58919"/>
    <lineage>
        <taxon>Eukaryota</taxon>
        <taxon>Fungi</taxon>
        <taxon>Dikarya</taxon>
        <taxon>Basidiomycota</taxon>
        <taxon>Ustilaginomycotina</taxon>
        <taxon>Exobasidiomycetes</taxon>
        <taxon>Entylomatales</taxon>
        <taxon>Entylomatales incertae sedis</taxon>
        <taxon>Tilletiopsis</taxon>
    </lineage>
</organism>
<dbReference type="Gene3D" id="2.40.100.10">
    <property type="entry name" value="Cyclophilin-like"/>
    <property type="match status" value="1"/>
</dbReference>
<dbReference type="PROSITE" id="PS50072">
    <property type="entry name" value="CSA_PPIASE_2"/>
    <property type="match status" value="1"/>
</dbReference>
<dbReference type="InterPro" id="IPR012677">
    <property type="entry name" value="Nucleotide-bd_a/b_plait_sf"/>
</dbReference>
<evidence type="ECO:0000256" key="1">
    <source>
        <dbReference type="ARBA" id="ARBA00000971"/>
    </source>
</evidence>
<feature type="region of interest" description="Disordered" evidence="11">
    <location>
        <begin position="182"/>
        <end position="220"/>
    </location>
</feature>
<feature type="compositionally biased region" description="Gly residues" evidence="11">
    <location>
        <begin position="337"/>
        <end position="349"/>
    </location>
</feature>
<keyword evidence="5 9" id="KW-0694">RNA-binding</keyword>